<organism evidence="4 5">
    <name type="scientific">Hydra vulgaris</name>
    <name type="common">Hydra</name>
    <name type="synonym">Hydra attenuata</name>
    <dbReference type="NCBI Taxonomy" id="6087"/>
    <lineage>
        <taxon>Eukaryota</taxon>
        <taxon>Metazoa</taxon>
        <taxon>Cnidaria</taxon>
        <taxon>Hydrozoa</taxon>
        <taxon>Hydroidolina</taxon>
        <taxon>Anthoathecata</taxon>
        <taxon>Aplanulata</taxon>
        <taxon>Hydridae</taxon>
        <taxon>Hydra</taxon>
    </lineage>
</organism>
<dbReference type="PANTHER" id="PTHR19324">
    <property type="entry name" value="PERFORIN-LIKE PROTEIN 1"/>
    <property type="match status" value="1"/>
</dbReference>
<feature type="domain" description="Apextrin C-terminal" evidence="3">
    <location>
        <begin position="28"/>
        <end position="233"/>
    </location>
</feature>
<accession>A0ABM4D282</accession>
<feature type="chain" id="PRO_5045310522" evidence="2">
    <location>
        <begin position="25"/>
        <end position="336"/>
    </location>
</feature>
<dbReference type="GeneID" id="100210996"/>
<keyword evidence="1" id="KW-1133">Transmembrane helix</keyword>
<keyword evidence="2" id="KW-0732">Signal</keyword>
<dbReference type="RefSeq" id="XP_065668352.1">
    <property type="nucleotide sequence ID" value="XM_065812280.1"/>
</dbReference>
<feature type="transmembrane region" description="Helical" evidence="1">
    <location>
        <begin position="283"/>
        <end position="306"/>
    </location>
</feature>
<dbReference type="Proteomes" id="UP001652625">
    <property type="component" value="Chromosome 12"/>
</dbReference>
<protein>
    <submittedName>
        <fullName evidence="5">Uncharacterized protein LOC100210996</fullName>
    </submittedName>
</protein>
<evidence type="ECO:0000259" key="3">
    <source>
        <dbReference type="Pfam" id="PF16977"/>
    </source>
</evidence>
<dbReference type="InterPro" id="IPR031569">
    <property type="entry name" value="ApeC"/>
</dbReference>
<reference evidence="5" key="1">
    <citation type="submission" date="2025-08" db="UniProtKB">
        <authorList>
            <consortium name="RefSeq"/>
        </authorList>
    </citation>
    <scope>IDENTIFICATION</scope>
</reference>
<evidence type="ECO:0000313" key="5">
    <source>
        <dbReference type="RefSeq" id="XP_065668352.1"/>
    </source>
</evidence>
<proteinExistence type="predicted"/>
<evidence type="ECO:0000256" key="2">
    <source>
        <dbReference type="SAM" id="SignalP"/>
    </source>
</evidence>
<evidence type="ECO:0000313" key="4">
    <source>
        <dbReference type="Proteomes" id="UP001652625"/>
    </source>
</evidence>
<name>A0ABM4D282_HYDVU</name>
<dbReference type="PANTHER" id="PTHR19324:SF33">
    <property type="entry name" value="MUCIN-5AC"/>
    <property type="match status" value="1"/>
</dbReference>
<evidence type="ECO:0000256" key="1">
    <source>
        <dbReference type="SAM" id="Phobius"/>
    </source>
</evidence>
<gene>
    <name evidence="5" type="primary">LOC100210996</name>
</gene>
<feature type="signal peptide" evidence="2">
    <location>
        <begin position="1"/>
        <end position="24"/>
    </location>
</feature>
<keyword evidence="4" id="KW-1185">Reference proteome</keyword>
<sequence>MRNNFAYLGTVSLWIFAQLWNIEGTMKWPSGSYGLPRPVSGCPQFWKEGLRYHDTEDNNSNNKHSVSLHLSGTVNEHGVRQEFCLKEESLFEEVDTKWPDGQYCIYKYGENCPKDFMEGWVFWDDENQEDLDGGNTVKGYTPEGVYELDTLIYYCCIDKGNKNIPIELPLDLPFFLIAYKSKECQAVLGTTPVLEYIEWDDEDQGNTNAHSETASPFGVSENKMNTKIYYCYYNAGGCGRYGGVCRNTTDDDSTLLEGQNIVVDDQKRSKKATFVEKTTHHSVLAVAIGCSVAGAILGTAAVGIFIQKYLNNKRSSDYTLERSLNEDEIPRPDHIW</sequence>
<keyword evidence="1" id="KW-0472">Membrane</keyword>
<keyword evidence="1" id="KW-0812">Transmembrane</keyword>
<dbReference type="Pfam" id="PF16977">
    <property type="entry name" value="ApeC"/>
    <property type="match status" value="1"/>
</dbReference>